<evidence type="ECO:0000256" key="1">
    <source>
        <dbReference type="ARBA" id="ARBA00000448"/>
    </source>
</evidence>
<evidence type="ECO:0000256" key="6">
    <source>
        <dbReference type="ARBA" id="ARBA00023295"/>
    </source>
</evidence>
<dbReference type="GO" id="GO:0016787">
    <property type="term" value="F:hydrolase activity"/>
    <property type="evidence" value="ECO:0007669"/>
    <property type="project" value="UniProtKB-KW"/>
</dbReference>
<dbReference type="InterPro" id="IPR036962">
    <property type="entry name" value="Glyco_hydro_3_N_sf"/>
</dbReference>
<dbReference type="SUPFAM" id="SSF52279">
    <property type="entry name" value="Beta-D-glucan exohydrolase, C-terminal domain"/>
    <property type="match status" value="1"/>
</dbReference>
<dbReference type="PANTHER" id="PTHR30620">
    <property type="entry name" value="PERIPLASMIC BETA-GLUCOSIDASE-RELATED"/>
    <property type="match status" value="1"/>
</dbReference>
<keyword evidence="6" id="KW-0326">Glycosidase</keyword>
<evidence type="ECO:0000256" key="2">
    <source>
        <dbReference type="ARBA" id="ARBA00005336"/>
    </source>
</evidence>
<comment type="similarity">
    <text evidence="2">Belongs to the glycosyl hydrolase 3 family.</text>
</comment>
<proteinExistence type="inferred from homology"/>
<dbReference type="PRINTS" id="PR00133">
    <property type="entry name" value="GLHYDRLASE3"/>
</dbReference>
<evidence type="ECO:0000256" key="3">
    <source>
        <dbReference type="ARBA" id="ARBA00012744"/>
    </source>
</evidence>
<dbReference type="Pfam" id="PF00933">
    <property type="entry name" value="Glyco_hydro_3"/>
    <property type="match status" value="1"/>
</dbReference>
<keyword evidence="9" id="KW-1185">Reference proteome</keyword>
<dbReference type="EMBL" id="JANWTC010000006">
    <property type="protein sequence ID" value="MCS5479916.1"/>
    <property type="molecule type" value="Genomic_DNA"/>
</dbReference>
<evidence type="ECO:0000259" key="7">
    <source>
        <dbReference type="Pfam" id="PF00933"/>
    </source>
</evidence>
<reference evidence="8 9" key="1">
    <citation type="submission" date="2022-08" db="EMBL/GenBank/DDBJ databases">
        <title>YIM 101645 draft genome.</title>
        <authorList>
            <person name="Chen X."/>
        </authorList>
    </citation>
    <scope>NUCLEOTIDE SEQUENCE [LARGE SCALE GENOMIC DNA]</scope>
    <source>
        <strain evidence="8 9">YIM 101645</strain>
    </source>
</reference>
<dbReference type="RefSeq" id="WP_259427984.1">
    <property type="nucleotide sequence ID" value="NZ_JANWTC010000006.1"/>
</dbReference>
<organism evidence="8 9">
    <name type="scientific">Corynebacterium lemuris</name>
    <dbReference type="NCBI Taxonomy" id="1859292"/>
    <lineage>
        <taxon>Bacteria</taxon>
        <taxon>Bacillati</taxon>
        <taxon>Actinomycetota</taxon>
        <taxon>Actinomycetes</taxon>
        <taxon>Mycobacteriales</taxon>
        <taxon>Corynebacteriaceae</taxon>
        <taxon>Corynebacterium</taxon>
    </lineage>
</organism>
<sequence>MTATMPIQPTLGSRTGRLITRDDLEFRDLNGDGELNPYEDWRLRPGERAADLVQRMTPAEKAGLMIIGSHHPGYSPFLPHAEEGRVLNHKDVWRDANPITSQPYPEPVLVTSATDNAINLRHQRFLICRDNLEPADLATWTNTVQEVAENSRLGIPVVFASNPRNHVALVALVGVNESAGVFSEWPHELGLAALGDADLMETFGAEIAREWRAGGLHKLYGYMADVASEPRWSRFNGTFGEDVELVTAYIGNIVRGMQGRELSATSVATTIKHFPGGGVRLDGHDPHFEWGQTNEYPTEDALEKYHLPPFQAACVTGASSIMPYYAKPVNTSAIQLDEQFWAGPTTQFAEVAFAYNAVFLEQLLRRRMGHRGYVNSDSGVIDAMVWGVEDLTKPERFAAAVKAGTDVFSDMSDPSELIRAIEQGLLSDADLNQACTRLLTEIFALGLFENPYVDVEGAAAIIGGAEVAALGEKAQRQSVTLLRSDGLLPLDLARAVKVYPFVTGRTLTDDVQIKLVDSIGRVWAGAEIVDDPAEADIALVWARPEIALFEDDRAGVALSVDPRANGVDVDRVREIEQTAPTLLVVNFTNPWLLGEIEPDAAAVIGTFEIHPDHLLRSLSGEDGGPAGRLPMSLPADVTAIENSPRDVPGKYCGEDYPYRDRDGNTYAQGYGLSF</sequence>
<accession>A0ABT2FXE3</accession>
<dbReference type="Gene3D" id="3.20.20.300">
    <property type="entry name" value="Glycoside hydrolase, family 3, N-terminal domain"/>
    <property type="match status" value="1"/>
</dbReference>
<keyword evidence="4" id="KW-0732">Signal</keyword>
<dbReference type="EC" id="3.2.1.21" evidence="3"/>
<gene>
    <name evidence="8" type="ORF">NYP18_09635</name>
</gene>
<evidence type="ECO:0000256" key="4">
    <source>
        <dbReference type="ARBA" id="ARBA00022729"/>
    </source>
</evidence>
<name>A0ABT2FXE3_9CORY</name>
<dbReference type="InterPro" id="IPR001764">
    <property type="entry name" value="Glyco_hydro_3_N"/>
</dbReference>
<protein>
    <recommendedName>
        <fullName evidence="3">beta-glucosidase</fullName>
        <ecNumber evidence="3">3.2.1.21</ecNumber>
    </recommendedName>
</protein>
<dbReference type="InterPro" id="IPR051915">
    <property type="entry name" value="Cellulose_Degrad_GH3"/>
</dbReference>
<evidence type="ECO:0000313" key="8">
    <source>
        <dbReference type="EMBL" id="MCS5479916.1"/>
    </source>
</evidence>
<dbReference type="InterPro" id="IPR036881">
    <property type="entry name" value="Glyco_hydro_3_C_sf"/>
</dbReference>
<dbReference type="PANTHER" id="PTHR30620:SF16">
    <property type="entry name" value="LYSOSOMAL BETA GLUCOSIDASE"/>
    <property type="match status" value="1"/>
</dbReference>
<dbReference type="Gene3D" id="3.40.50.1700">
    <property type="entry name" value="Glycoside hydrolase family 3 C-terminal domain"/>
    <property type="match status" value="1"/>
</dbReference>
<keyword evidence="5 8" id="KW-0378">Hydrolase</keyword>
<evidence type="ECO:0000313" key="9">
    <source>
        <dbReference type="Proteomes" id="UP001205965"/>
    </source>
</evidence>
<dbReference type="SUPFAM" id="SSF51445">
    <property type="entry name" value="(Trans)glycosidases"/>
    <property type="match status" value="1"/>
</dbReference>
<dbReference type="Proteomes" id="UP001205965">
    <property type="component" value="Unassembled WGS sequence"/>
</dbReference>
<comment type="caution">
    <text evidence="8">The sequence shown here is derived from an EMBL/GenBank/DDBJ whole genome shotgun (WGS) entry which is preliminary data.</text>
</comment>
<feature type="domain" description="Glycoside hydrolase family 3 N-terminal" evidence="7">
    <location>
        <begin position="133"/>
        <end position="440"/>
    </location>
</feature>
<dbReference type="InterPro" id="IPR017853">
    <property type="entry name" value="GH"/>
</dbReference>
<evidence type="ECO:0000256" key="5">
    <source>
        <dbReference type="ARBA" id="ARBA00022801"/>
    </source>
</evidence>
<comment type="catalytic activity">
    <reaction evidence="1">
        <text>Hydrolysis of terminal, non-reducing beta-D-glucosyl residues with release of beta-D-glucose.</text>
        <dbReference type="EC" id="3.2.1.21"/>
    </reaction>
</comment>